<reference evidence="3" key="1">
    <citation type="submission" date="2025-08" db="UniProtKB">
        <authorList>
            <consortium name="Ensembl"/>
        </authorList>
    </citation>
    <scope>IDENTIFICATION</scope>
</reference>
<reference evidence="3" key="2">
    <citation type="submission" date="2025-09" db="UniProtKB">
        <authorList>
            <consortium name="Ensembl"/>
        </authorList>
    </citation>
    <scope>IDENTIFICATION</scope>
</reference>
<dbReference type="Proteomes" id="UP000694380">
    <property type="component" value="Unplaced"/>
</dbReference>
<dbReference type="PANTHER" id="PTHR46674">
    <property type="entry name" value="INACTIVE PEPTIDYL-PROLYL CIS-TRANS ISOMERASE FKBP6"/>
    <property type="match status" value="1"/>
</dbReference>
<dbReference type="GeneTree" id="ENSGT00940000179263"/>
<keyword evidence="4" id="KW-1185">Reference proteome</keyword>
<proteinExistence type="predicted"/>
<dbReference type="PANTHER" id="PTHR46674:SF1">
    <property type="entry name" value="INACTIVE PEPTIDYL-PROLYL CIS-TRANS ISOMERASE FKBP6"/>
    <property type="match status" value="1"/>
</dbReference>
<dbReference type="InterPro" id="IPR042282">
    <property type="entry name" value="FKBP6/shu"/>
</dbReference>
<evidence type="ECO:0000313" key="3">
    <source>
        <dbReference type="Ensembl" id="ENSCPBP00000003754.1"/>
    </source>
</evidence>
<sequence>EQLSTIGFGVLHGSSPTGRSPYQRLGQRMQDITGDRGVLKEVIRAGAGEIVPQDASVLVNVSAHIHFTTLTFTPRLQAVSKISKGVCTSL</sequence>
<dbReference type="Ensembl" id="ENSCPBT00000004585.1">
    <property type="protein sequence ID" value="ENSCPBP00000003754.1"/>
    <property type="gene ID" value="ENSCPBG00000003055.1"/>
</dbReference>
<organism evidence="3 4">
    <name type="scientific">Chrysemys picta bellii</name>
    <name type="common">Western painted turtle</name>
    <name type="synonym">Emys bellii</name>
    <dbReference type="NCBI Taxonomy" id="8478"/>
    <lineage>
        <taxon>Eukaryota</taxon>
        <taxon>Metazoa</taxon>
        <taxon>Chordata</taxon>
        <taxon>Craniata</taxon>
        <taxon>Vertebrata</taxon>
        <taxon>Euteleostomi</taxon>
        <taxon>Archelosauria</taxon>
        <taxon>Testudinata</taxon>
        <taxon>Testudines</taxon>
        <taxon>Cryptodira</taxon>
        <taxon>Durocryptodira</taxon>
        <taxon>Testudinoidea</taxon>
        <taxon>Emydidae</taxon>
        <taxon>Chrysemys</taxon>
    </lineage>
</organism>
<evidence type="ECO:0000313" key="4">
    <source>
        <dbReference type="Proteomes" id="UP000694380"/>
    </source>
</evidence>
<keyword evidence="2" id="KW-0802">TPR repeat</keyword>
<dbReference type="GO" id="GO:0007283">
    <property type="term" value="P:spermatogenesis"/>
    <property type="evidence" value="ECO:0007669"/>
    <property type="project" value="TreeGrafter"/>
</dbReference>
<dbReference type="GO" id="GO:0051879">
    <property type="term" value="F:Hsp90 protein binding"/>
    <property type="evidence" value="ECO:0007669"/>
    <property type="project" value="TreeGrafter"/>
</dbReference>
<dbReference type="GO" id="GO:0005737">
    <property type="term" value="C:cytoplasm"/>
    <property type="evidence" value="ECO:0007669"/>
    <property type="project" value="TreeGrafter"/>
</dbReference>
<dbReference type="GO" id="GO:0034587">
    <property type="term" value="P:piRNA processing"/>
    <property type="evidence" value="ECO:0007669"/>
    <property type="project" value="TreeGrafter"/>
</dbReference>
<protein>
    <submittedName>
        <fullName evidence="3">Uncharacterized protein</fullName>
    </submittedName>
</protein>
<dbReference type="AlphaFoldDB" id="A0A8C3H6R2"/>
<keyword evidence="1" id="KW-0677">Repeat</keyword>
<evidence type="ECO:0000256" key="1">
    <source>
        <dbReference type="ARBA" id="ARBA00022737"/>
    </source>
</evidence>
<accession>A0A8C3H6R2</accession>
<name>A0A8C3H6R2_CHRPI</name>
<evidence type="ECO:0000256" key="2">
    <source>
        <dbReference type="ARBA" id="ARBA00022803"/>
    </source>
</evidence>